<evidence type="ECO:0000256" key="12">
    <source>
        <dbReference type="ARBA" id="ARBA00023242"/>
    </source>
</evidence>
<comment type="subcellular location">
    <subcellularLocation>
        <location evidence="3">Nucleus</location>
    </subcellularLocation>
</comment>
<dbReference type="InterPro" id="IPR007010">
    <property type="entry name" value="PolA_pol_RNA-bd_dom"/>
</dbReference>
<dbReference type="EMBL" id="JAGDFM010000467">
    <property type="protein sequence ID" value="KAG7377946.1"/>
    <property type="molecule type" value="Genomic_DNA"/>
</dbReference>
<dbReference type="OrthoDB" id="412748at2759"/>
<dbReference type="EC" id="2.7.7.19" evidence="5"/>
<dbReference type="GO" id="GO:0005634">
    <property type="term" value="C:nucleus"/>
    <property type="evidence" value="ECO:0007669"/>
    <property type="project" value="UniProtKB-SubCell"/>
</dbReference>
<dbReference type="AlphaFoldDB" id="A0A8T1VAG8"/>
<dbReference type="FunFam" id="1.10.1410.10:FF:000001">
    <property type="entry name" value="Putative poly(A) polymerase gamma"/>
    <property type="match status" value="1"/>
</dbReference>
<keyword evidence="11" id="KW-0460">Magnesium</keyword>
<accession>A0A8T1VAG8</accession>
<comment type="cofactor">
    <cofactor evidence="2">
        <name>Mg(2+)</name>
        <dbReference type="ChEBI" id="CHEBI:18420"/>
    </cofactor>
</comment>
<dbReference type="InterPro" id="IPR048840">
    <property type="entry name" value="PolA_pol_NTPase"/>
</dbReference>
<evidence type="ECO:0000256" key="9">
    <source>
        <dbReference type="ARBA" id="ARBA00022741"/>
    </source>
</evidence>
<name>A0A8T1VAG8_9STRA</name>
<feature type="domain" description="Poly(A) polymerase nucleotidyltransferase" evidence="16">
    <location>
        <begin position="163"/>
        <end position="359"/>
    </location>
</feature>
<gene>
    <name evidence="17" type="ORF">PHYPSEUDO_010753</name>
</gene>
<dbReference type="PANTHER" id="PTHR10682">
    <property type="entry name" value="POLY A POLYMERASE"/>
    <property type="match status" value="1"/>
</dbReference>
<evidence type="ECO:0000259" key="15">
    <source>
        <dbReference type="Pfam" id="PF04928"/>
    </source>
</evidence>
<dbReference type="GO" id="GO:0003723">
    <property type="term" value="F:RNA binding"/>
    <property type="evidence" value="ECO:0007669"/>
    <property type="project" value="InterPro"/>
</dbReference>
<comment type="caution">
    <text evidence="17">The sequence shown here is derived from an EMBL/GenBank/DDBJ whole genome shotgun (WGS) entry which is preliminary data.</text>
</comment>
<evidence type="ECO:0000256" key="7">
    <source>
        <dbReference type="ARBA" id="ARBA00022679"/>
    </source>
</evidence>
<dbReference type="FunFam" id="3.30.460.10:FF:000027">
    <property type="entry name" value="Poly(A) polymerase PAP"/>
    <property type="match status" value="1"/>
</dbReference>
<keyword evidence="18" id="KW-1185">Reference proteome</keyword>
<evidence type="ECO:0000259" key="14">
    <source>
        <dbReference type="Pfam" id="PF04926"/>
    </source>
</evidence>
<feature type="region of interest" description="Disordered" evidence="13">
    <location>
        <begin position="15"/>
        <end position="97"/>
    </location>
</feature>
<protein>
    <recommendedName>
        <fullName evidence="5">polynucleotide adenylyltransferase</fullName>
        <ecNumber evidence="5">2.7.7.19</ecNumber>
    </recommendedName>
</protein>
<dbReference type="Pfam" id="PF04926">
    <property type="entry name" value="PAP_RNA-bind"/>
    <property type="match status" value="1"/>
</dbReference>
<dbReference type="PANTHER" id="PTHR10682:SF10">
    <property type="entry name" value="POLYNUCLEOTIDE ADENYLYLTRANSFERASE"/>
    <property type="match status" value="1"/>
</dbReference>
<feature type="compositionally biased region" description="Basic and acidic residues" evidence="13">
    <location>
        <begin position="38"/>
        <end position="47"/>
    </location>
</feature>
<dbReference type="GO" id="GO:0005524">
    <property type="term" value="F:ATP binding"/>
    <property type="evidence" value="ECO:0007669"/>
    <property type="project" value="UniProtKB-KW"/>
</dbReference>
<evidence type="ECO:0000256" key="10">
    <source>
        <dbReference type="ARBA" id="ARBA00022840"/>
    </source>
</evidence>
<dbReference type="InterPro" id="IPR007012">
    <property type="entry name" value="PolA_pol_cen_dom"/>
</dbReference>
<dbReference type="GO" id="GO:0046872">
    <property type="term" value="F:metal ion binding"/>
    <property type="evidence" value="ECO:0007669"/>
    <property type="project" value="UniProtKB-KW"/>
</dbReference>
<evidence type="ECO:0000259" key="16">
    <source>
        <dbReference type="Pfam" id="PF20750"/>
    </source>
</evidence>
<feature type="region of interest" description="Disordered" evidence="13">
    <location>
        <begin position="600"/>
        <end position="624"/>
    </location>
</feature>
<dbReference type="GO" id="GO:1990817">
    <property type="term" value="F:poly(A) RNA polymerase activity"/>
    <property type="evidence" value="ECO:0007669"/>
    <property type="project" value="UniProtKB-EC"/>
</dbReference>
<feature type="domain" description="Poly(A) polymerase central" evidence="15">
    <location>
        <begin position="364"/>
        <end position="513"/>
    </location>
</feature>
<dbReference type="Proteomes" id="UP000694044">
    <property type="component" value="Unassembled WGS sequence"/>
</dbReference>
<evidence type="ECO:0000313" key="18">
    <source>
        <dbReference type="Proteomes" id="UP000694044"/>
    </source>
</evidence>
<organism evidence="17 18">
    <name type="scientific">Phytophthora pseudosyringae</name>
    <dbReference type="NCBI Taxonomy" id="221518"/>
    <lineage>
        <taxon>Eukaryota</taxon>
        <taxon>Sar</taxon>
        <taxon>Stramenopiles</taxon>
        <taxon>Oomycota</taxon>
        <taxon>Peronosporomycetes</taxon>
        <taxon>Peronosporales</taxon>
        <taxon>Peronosporaceae</taxon>
        <taxon>Phytophthora</taxon>
    </lineage>
</organism>
<evidence type="ECO:0000256" key="11">
    <source>
        <dbReference type="ARBA" id="ARBA00022842"/>
    </source>
</evidence>
<evidence type="ECO:0000256" key="8">
    <source>
        <dbReference type="ARBA" id="ARBA00022723"/>
    </source>
</evidence>
<feature type="compositionally biased region" description="Low complexity" evidence="13">
    <location>
        <begin position="76"/>
        <end position="95"/>
    </location>
</feature>
<evidence type="ECO:0000313" key="17">
    <source>
        <dbReference type="EMBL" id="KAG7377946.1"/>
    </source>
</evidence>
<proteinExistence type="inferred from homology"/>
<dbReference type="GO" id="GO:0006397">
    <property type="term" value="P:mRNA processing"/>
    <property type="evidence" value="ECO:0007669"/>
    <property type="project" value="UniProtKB-KW"/>
</dbReference>
<keyword evidence="7" id="KW-0808">Transferase</keyword>
<dbReference type="Pfam" id="PF20750">
    <property type="entry name" value="PAP_NTPase"/>
    <property type="match status" value="1"/>
</dbReference>
<reference evidence="17" key="1">
    <citation type="submission" date="2021-02" db="EMBL/GenBank/DDBJ databases">
        <authorList>
            <person name="Palmer J.M."/>
        </authorList>
    </citation>
    <scope>NUCLEOTIDE SEQUENCE</scope>
    <source>
        <strain evidence="17">SCRP734</strain>
    </source>
</reference>
<keyword evidence="10" id="KW-0067">ATP-binding</keyword>
<evidence type="ECO:0000256" key="5">
    <source>
        <dbReference type="ARBA" id="ARBA00012388"/>
    </source>
</evidence>
<evidence type="ECO:0000256" key="13">
    <source>
        <dbReference type="SAM" id="MobiDB-lite"/>
    </source>
</evidence>
<evidence type="ECO:0000256" key="1">
    <source>
        <dbReference type="ARBA" id="ARBA00001936"/>
    </source>
</evidence>
<feature type="region of interest" description="Disordered" evidence="13">
    <location>
        <begin position="113"/>
        <end position="140"/>
    </location>
</feature>
<evidence type="ECO:0000256" key="3">
    <source>
        <dbReference type="ARBA" id="ARBA00004123"/>
    </source>
</evidence>
<evidence type="ECO:0000256" key="6">
    <source>
        <dbReference type="ARBA" id="ARBA00022664"/>
    </source>
</evidence>
<comment type="cofactor">
    <cofactor evidence="1">
        <name>Mn(2+)</name>
        <dbReference type="ChEBI" id="CHEBI:29035"/>
    </cofactor>
</comment>
<evidence type="ECO:0000256" key="4">
    <source>
        <dbReference type="ARBA" id="ARBA00010912"/>
    </source>
</evidence>
<evidence type="ECO:0000256" key="2">
    <source>
        <dbReference type="ARBA" id="ARBA00001946"/>
    </source>
</evidence>
<feature type="domain" description="Poly(A) polymerase RNA-binding" evidence="14">
    <location>
        <begin position="520"/>
        <end position="581"/>
    </location>
</feature>
<keyword evidence="6" id="KW-0507">mRNA processing</keyword>
<keyword evidence="8" id="KW-0479">Metal-binding</keyword>
<comment type="similarity">
    <text evidence="4">Belongs to the poly(A) polymerase family.</text>
</comment>
<keyword evidence="12" id="KW-0539">Nucleus</keyword>
<sequence>MSCLCWGDAERTRKLKQALRRPEQETPEPLEVSAFADLDQHEKKESDTSSGGRTSCSSSHDIWDDDDVSTAGSNCSSDDGGSVSSGDSRSPSPVSTKAVAEPLQLALEACQASWTERKSEQKTQNQPPLPSGSKHRMKDQESYLKTLRAAAFGLRRVVPIVVPAELVPPTEYDLRSTNGLMKCVNAVAPLPTPEQLSAKHLVINELQRIVDVWLRRTLDELDGVPADSEFKSTETATLLLGGSWHLKVGMAESDLDVVAFMPHAVTAEIFFSSLCEHLGQEASVSDLVARRKAAVPVLSFQLSGVRIDLLFARYAQEQAVPKHLPFLPGDDMQVMRGMDTTSVRSLSVARVASLILELVPNASVFRSCLRVIRLWARRRGLYSNKAGYLGGISWALLVCFVCQMFPRASVASLVHRFFSVLASWRWPTPILVAHPSNGGSTDNVQWDPQHNIHDRAHLMPIITPGFPAVNTAVNVNVSTLRVLREEFARGQRIMDDLRRRSLSHPSSWNQLFTPTEVLVRYDHHVAIELRAPSEEALAEWSSFVASRTRKLVETLQHTPSVASLHPLPELVRPQGPNANESDAVVGYYFIGYTVNAPPMLQPRRGDRRHSARAPAPRSAGNEELAKSCVASATRYFLATELDTAAEKKPGMEVEITYRSWNDLPSAIFPGGRTAAVGDRARYILSQAHHVNLALGLAR</sequence>
<feature type="compositionally biased region" description="Low complexity" evidence="13">
    <location>
        <begin position="48"/>
        <end position="59"/>
    </location>
</feature>
<keyword evidence="9" id="KW-0547">Nucleotide-binding</keyword>
<dbReference type="Pfam" id="PF04928">
    <property type="entry name" value="PAP_central"/>
    <property type="match status" value="1"/>
</dbReference>